<keyword evidence="3" id="KW-1185">Reference proteome</keyword>
<evidence type="ECO:0000313" key="2">
    <source>
        <dbReference type="EMBL" id="KJE91384.1"/>
    </source>
</evidence>
<dbReference type="InParanoid" id="A0A0D2X1T8"/>
<dbReference type="EMBL" id="KE346362">
    <property type="protein sequence ID" value="KJE91384.1"/>
    <property type="molecule type" value="Genomic_DNA"/>
</dbReference>
<feature type="compositionally biased region" description="Basic and acidic residues" evidence="1">
    <location>
        <begin position="345"/>
        <end position="355"/>
    </location>
</feature>
<organism evidence="2 3">
    <name type="scientific">Capsaspora owczarzaki (strain ATCC 30864)</name>
    <dbReference type="NCBI Taxonomy" id="595528"/>
    <lineage>
        <taxon>Eukaryota</taxon>
        <taxon>Filasterea</taxon>
        <taxon>Capsaspora</taxon>
    </lineage>
</organism>
<accession>A0A0D2X1T8</accession>
<dbReference type="Proteomes" id="UP000008743">
    <property type="component" value="Unassembled WGS sequence"/>
</dbReference>
<evidence type="ECO:0008006" key="4">
    <source>
        <dbReference type="Google" id="ProtNLM"/>
    </source>
</evidence>
<reference evidence="3" key="1">
    <citation type="submission" date="2011-02" db="EMBL/GenBank/DDBJ databases">
        <title>The Genome Sequence of Capsaspora owczarzaki ATCC 30864.</title>
        <authorList>
            <person name="Russ C."/>
            <person name="Cuomo C."/>
            <person name="Burger G."/>
            <person name="Gray M.W."/>
            <person name="Holland P.W.H."/>
            <person name="King N."/>
            <person name="Lang F.B.F."/>
            <person name="Roger A.J."/>
            <person name="Ruiz-Trillo I."/>
            <person name="Young S.K."/>
            <person name="Zeng Q."/>
            <person name="Gargeya S."/>
            <person name="Alvarado L."/>
            <person name="Berlin A."/>
            <person name="Chapman S.B."/>
            <person name="Chen Z."/>
            <person name="Freedman E."/>
            <person name="Gellesch M."/>
            <person name="Goldberg J."/>
            <person name="Griggs A."/>
            <person name="Gujja S."/>
            <person name="Heilman E."/>
            <person name="Heiman D."/>
            <person name="Howarth C."/>
            <person name="Mehta T."/>
            <person name="Neiman D."/>
            <person name="Pearson M."/>
            <person name="Roberts A."/>
            <person name="Saif S."/>
            <person name="Shea T."/>
            <person name="Shenoy N."/>
            <person name="Sisk P."/>
            <person name="Stolte C."/>
            <person name="Sykes S."/>
            <person name="White J."/>
            <person name="Yandava C."/>
            <person name="Haas B."/>
            <person name="Nusbaum C."/>
            <person name="Birren B."/>
        </authorList>
    </citation>
    <scope>NUCLEOTIDE SEQUENCE</scope>
    <source>
        <strain evidence="3">ATCC 30864</strain>
    </source>
</reference>
<evidence type="ECO:0000256" key="1">
    <source>
        <dbReference type="SAM" id="MobiDB-lite"/>
    </source>
</evidence>
<dbReference type="AlphaFoldDB" id="A0A0D2X1T8"/>
<protein>
    <recommendedName>
        <fullName evidence="4">SET domain-containing protein</fullName>
    </recommendedName>
</protein>
<dbReference type="InterPro" id="IPR046341">
    <property type="entry name" value="SET_dom_sf"/>
</dbReference>
<name>A0A0D2X1T8_CAPO3</name>
<dbReference type="SUPFAM" id="SSF82199">
    <property type="entry name" value="SET domain"/>
    <property type="match status" value="1"/>
</dbReference>
<evidence type="ECO:0000313" key="3">
    <source>
        <dbReference type="Proteomes" id="UP000008743"/>
    </source>
</evidence>
<feature type="region of interest" description="Disordered" evidence="1">
    <location>
        <begin position="338"/>
        <end position="387"/>
    </location>
</feature>
<sequence length="387" mass="42952">MLQRSDFSPSCSGVVLRASTTTMAEAADGRIRLTREFATSTGPALYRLQPDKSFRCVPMPVYQDNVQTLSPPSTDGLAQRRFSTTEFAHAPQPDGSFFLSPLQERRCIAWIAPSGGSPGSSEKRTDECTEQCSAWTCLLPFCLPHTRELLRLNVCASTIPAAGSGLFAYNLAAQQQNQPVFRKGDLVHYYEGEMMSWPRYGQRYARDLDPTDALWFTPYALSHKSRILDAIVVRGILGSSNDISGRPSQEPWDGPATLDVQTENYVDATKEDAVNLDKGAQTPSTCALVATKDIFHGDEIFITYGALWWRAFPRPNAPSGEQPPRAVWDAFESEIWVDTSSQSDAGEHTDHETKDTRRKAAPNKPLPRIPAKARALEVAQRKSPRKR</sequence>
<proteinExistence type="predicted"/>
<gene>
    <name evidence="2" type="ORF">CAOG_002522</name>
</gene>